<sequence length="230" mass="23685">MQSVSLVLRSGSRERHSAFRQLSHKPQHNATTPNSPEPVSGSRDSTNSGNQNISAAPNPQSPASDSQKLNNSKPATTAPSTLHTSQNASDNGMAHGTTAAEGENSVTMKDATTNNSQNSNPEPAAAAAAATTPEKNATKVTDNTNTVSQAVSSGNPAADGRTTAVADDKTTGANNQANDANAGAGAEAEVTESQPQNPVSTDPKGSTTTADQSDTTVTKRKRRLNKRRLL</sequence>
<feature type="compositionally biased region" description="Low complexity" evidence="1">
    <location>
        <begin position="120"/>
        <end position="139"/>
    </location>
</feature>
<feature type="compositionally biased region" description="Polar residues" evidence="1">
    <location>
        <begin position="140"/>
        <end position="155"/>
    </location>
</feature>
<gene>
    <name evidence="2" type="ORF">WMY93_007511</name>
</gene>
<protein>
    <submittedName>
        <fullName evidence="2">Uncharacterized protein</fullName>
    </submittedName>
</protein>
<feature type="compositionally biased region" description="Low complexity" evidence="1">
    <location>
        <begin position="171"/>
        <end position="192"/>
    </location>
</feature>
<proteinExistence type="predicted"/>
<keyword evidence="3" id="KW-1185">Reference proteome</keyword>
<feature type="compositionally biased region" description="Polar residues" evidence="1">
    <location>
        <begin position="193"/>
        <end position="205"/>
    </location>
</feature>
<evidence type="ECO:0000256" key="1">
    <source>
        <dbReference type="SAM" id="MobiDB-lite"/>
    </source>
</evidence>
<feature type="region of interest" description="Disordered" evidence="1">
    <location>
        <begin position="1"/>
        <end position="230"/>
    </location>
</feature>
<feature type="compositionally biased region" description="Polar residues" evidence="1">
    <location>
        <begin position="104"/>
        <end position="119"/>
    </location>
</feature>
<accession>A0AAW0PDD6</accession>
<dbReference type="Proteomes" id="UP001460270">
    <property type="component" value="Unassembled WGS sequence"/>
</dbReference>
<feature type="compositionally biased region" description="Basic residues" evidence="1">
    <location>
        <begin position="218"/>
        <end position="230"/>
    </location>
</feature>
<feature type="compositionally biased region" description="Low complexity" evidence="1">
    <location>
        <begin position="206"/>
        <end position="216"/>
    </location>
</feature>
<feature type="compositionally biased region" description="Polar residues" evidence="1">
    <location>
        <begin position="42"/>
        <end position="90"/>
    </location>
</feature>
<dbReference type="EMBL" id="JBBPFD010000005">
    <property type="protein sequence ID" value="KAK7925201.1"/>
    <property type="molecule type" value="Genomic_DNA"/>
</dbReference>
<evidence type="ECO:0000313" key="3">
    <source>
        <dbReference type="Proteomes" id="UP001460270"/>
    </source>
</evidence>
<name>A0AAW0PDD6_9GOBI</name>
<comment type="caution">
    <text evidence="2">The sequence shown here is derived from an EMBL/GenBank/DDBJ whole genome shotgun (WGS) entry which is preliminary data.</text>
</comment>
<reference evidence="3" key="1">
    <citation type="submission" date="2024-04" db="EMBL/GenBank/DDBJ databases">
        <title>Salinicola lusitanus LLJ914,a marine bacterium isolated from the Okinawa Trough.</title>
        <authorList>
            <person name="Li J."/>
        </authorList>
    </citation>
    <scope>NUCLEOTIDE SEQUENCE [LARGE SCALE GENOMIC DNA]</scope>
</reference>
<dbReference type="AlphaFoldDB" id="A0AAW0PDD6"/>
<organism evidence="2 3">
    <name type="scientific">Mugilogobius chulae</name>
    <name type="common">yellowstripe goby</name>
    <dbReference type="NCBI Taxonomy" id="88201"/>
    <lineage>
        <taxon>Eukaryota</taxon>
        <taxon>Metazoa</taxon>
        <taxon>Chordata</taxon>
        <taxon>Craniata</taxon>
        <taxon>Vertebrata</taxon>
        <taxon>Euteleostomi</taxon>
        <taxon>Actinopterygii</taxon>
        <taxon>Neopterygii</taxon>
        <taxon>Teleostei</taxon>
        <taxon>Neoteleostei</taxon>
        <taxon>Acanthomorphata</taxon>
        <taxon>Gobiaria</taxon>
        <taxon>Gobiiformes</taxon>
        <taxon>Gobioidei</taxon>
        <taxon>Gobiidae</taxon>
        <taxon>Gobionellinae</taxon>
        <taxon>Mugilogobius</taxon>
    </lineage>
</organism>
<evidence type="ECO:0000313" key="2">
    <source>
        <dbReference type="EMBL" id="KAK7925201.1"/>
    </source>
</evidence>